<gene>
    <name evidence="1" type="ORF">A5CBH24_12490</name>
</gene>
<keyword evidence="2" id="KW-1185">Reference proteome</keyword>
<accession>A0A4Y1WUM3</accession>
<dbReference type="Proteomes" id="UP000318946">
    <property type="component" value="Chromosome"/>
</dbReference>
<protein>
    <submittedName>
        <fullName evidence="1">Uncharacterized protein</fullName>
    </submittedName>
</protein>
<organism evidence="1 2">
    <name type="scientific">Alistipes communis</name>
    <dbReference type="NCBI Taxonomy" id="2585118"/>
    <lineage>
        <taxon>Bacteria</taxon>
        <taxon>Pseudomonadati</taxon>
        <taxon>Bacteroidota</taxon>
        <taxon>Bacteroidia</taxon>
        <taxon>Bacteroidales</taxon>
        <taxon>Rikenellaceae</taxon>
        <taxon>Alistipes</taxon>
    </lineage>
</organism>
<name>A0A4Y1XTY3_9BACT</name>
<proteinExistence type="predicted"/>
<dbReference type="KEGG" id="acou:A5CBH24_12490"/>
<accession>A0A4Y1XTY3</accession>
<evidence type="ECO:0000313" key="1">
    <source>
        <dbReference type="EMBL" id="BBL03936.1"/>
    </source>
</evidence>
<reference evidence="2" key="1">
    <citation type="submission" date="2019-06" db="EMBL/GenBank/DDBJ databases">
        <title>Alistipes onderdonkii subsp. vulgaris subsp. nov., Alistipes dispar sp. nov. and Alistipes communis sp. nov., isolated from human faeces, and creation of Alistipes onderdonkii subsp. onderdonkii subsp. nov.</title>
        <authorList>
            <person name="Sakamoto M."/>
            <person name="Ikeyama N."/>
            <person name="Ogata Y."/>
            <person name="Suda W."/>
            <person name="Iino T."/>
            <person name="Hattori M."/>
            <person name="Ohkuma M."/>
        </authorList>
    </citation>
    <scope>NUCLEOTIDE SEQUENCE [LARGE SCALE GENOMIC DNA]</scope>
    <source>
        <strain evidence="2">5CBH24</strain>
    </source>
</reference>
<dbReference type="AlphaFoldDB" id="A0A4Y1XTY3"/>
<sequence length="65" mass="7304">MWFFAPGESCGGYGRKPCAEEHRRVLFEIGGTARTLFGKDKKRRKPDTGQNAAARCFLTNLKLLT</sequence>
<dbReference type="EMBL" id="AP019735">
    <property type="protein sequence ID" value="BBL03936.1"/>
    <property type="molecule type" value="Genomic_DNA"/>
</dbReference>
<evidence type="ECO:0000313" key="2">
    <source>
        <dbReference type="Proteomes" id="UP000318946"/>
    </source>
</evidence>